<evidence type="ECO:0000313" key="3">
    <source>
        <dbReference type="EMBL" id="KAG9319982.1"/>
    </source>
</evidence>
<dbReference type="Gene3D" id="3.80.10.10">
    <property type="entry name" value="Ribonuclease Inhibitor"/>
    <property type="match status" value="1"/>
</dbReference>
<evidence type="ECO:0000259" key="2">
    <source>
        <dbReference type="Pfam" id="PF12937"/>
    </source>
</evidence>
<sequence length="480" mass="54820">MPSPLSVTTTAIPEITLLIARHLCKPDLSSCSLVCRAWSRVYIPLLWRDLHAHVPDVDPLPTITIENTPSNSPVSLLLRNGWFIKTLSIVDSNPDRPCVSELIYDLPSVQNLIRLTASSIQYDIISPTRNIVHRNSDTLRVLWLVFHRSKIQKMTGWRGTTLFEFPSRMPLLESLYLQHWQLSRKQLILILKACPSLKLLSFDIHITGGHGDKDIANGTAERENECYRDKDKETGGHGENDIANGPADQDDAYYRDKDEEAVFQHQGIETFRMCSRLYMIMEHLPRVKLLEFYRPGQHAEAGDLQGSSDMATVLSILDHASTLEEANLADYTEKTFLPLQFLESCPRLKMFWTGHSMTTMTQVQESIERGWVCQDLTELRLSIFKLSPLLIEAIMQELGAEREPDSRTSTIRARVIKQGQIMGLEQQQLQRQQELDLQAAIDLLLPEQKAFQKQLAGFLKGLVNLRRLNFGTGWYRVERS</sequence>
<name>A0A9P7ZX09_MORAP</name>
<comment type="caution">
    <text evidence="3">The sequence shown here is derived from an EMBL/GenBank/DDBJ whole genome shotgun (WGS) entry which is preliminary data.</text>
</comment>
<feature type="region of interest" description="Disordered" evidence="1">
    <location>
        <begin position="213"/>
        <end position="250"/>
    </location>
</feature>
<dbReference type="Proteomes" id="UP000717515">
    <property type="component" value="Unassembled WGS sequence"/>
</dbReference>
<dbReference type="InterPro" id="IPR001810">
    <property type="entry name" value="F-box_dom"/>
</dbReference>
<protein>
    <recommendedName>
        <fullName evidence="2">F-box domain-containing protein</fullName>
    </recommendedName>
</protein>
<reference evidence="3" key="1">
    <citation type="submission" date="2021-07" db="EMBL/GenBank/DDBJ databases">
        <title>Draft genome of Mortierella alpina, strain LL118, isolated from an aspen leaf litter sample.</title>
        <authorList>
            <person name="Yang S."/>
            <person name="Vinatzer B.A."/>
        </authorList>
    </citation>
    <scope>NUCLEOTIDE SEQUENCE</scope>
    <source>
        <strain evidence="3">LL118</strain>
    </source>
</reference>
<dbReference type="CDD" id="cd09917">
    <property type="entry name" value="F-box_SF"/>
    <property type="match status" value="1"/>
</dbReference>
<feature type="domain" description="F-box" evidence="2">
    <location>
        <begin position="13"/>
        <end position="51"/>
    </location>
</feature>
<dbReference type="SUPFAM" id="SSF52047">
    <property type="entry name" value="RNI-like"/>
    <property type="match status" value="1"/>
</dbReference>
<proteinExistence type="predicted"/>
<dbReference type="SUPFAM" id="SSF81383">
    <property type="entry name" value="F-box domain"/>
    <property type="match status" value="1"/>
</dbReference>
<dbReference type="AlphaFoldDB" id="A0A9P7ZX09"/>
<evidence type="ECO:0000313" key="4">
    <source>
        <dbReference type="Proteomes" id="UP000717515"/>
    </source>
</evidence>
<feature type="compositionally biased region" description="Basic and acidic residues" evidence="1">
    <location>
        <begin position="213"/>
        <end position="240"/>
    </location>
</feature>
<dbReference type="EMBL" id="JAIFTL010000345">
    <property type="protein sequence ID" value="KAG9319982.1"/>
    <property type="molecule type" value="Genomic_DNA"/>
</dbReference>
<evidence type="ECO:0000256" key="1">
    <source>
        <dbReference type="SAM" id="MobiDB-lite"/>
    </source>
</evidence>
<dbReference type="InterPro" id="IPR032675">
    <property type="entry name" value="LRR_dom_sf"/>
</dbReference>
<dbReference type="InterPro" id="IPR036047">
    <property type="entry name" value="F-box-like_dom_sf"/>
</dbReference>
<gene>
    <name evidence="3" type="ORF">KVV02_008292</name>
</gene>
<dbReference type="Pfam" id="PF12937">
    <property type="entry name" value="F-box-like"/>
    <property type="match status" value="1"/>
</dbReference>
<organism evidence="3 4">
    <name type="scientific">Mortierella alpina</name>
    <name type="common">Oleaginous fungus</name>
    <name type="synonym">Mortierella renispora</name>
    <dbReference type="NCBI Taxonomy" id="64518"/>
    <lineage>
        <taxon>Eukaryota</taxon>
        <taxon>Fungi</taxon>
        <taxon>Fungi incertae sedis</taxon>
        <taxon>Mucoromycota</taxon>
        <taxon>Mortierellomycotina</taxon>
        <taxon>Mortierellomycetes</taxon>
        <taxon>Mortierellales</taxon>
        <taxon>Mortierellaceae</taxon>
        <taxon>Mortierella</taxon>
    </lineage>
</organism>
<accession>A0A9P7ZX09</accession>